<dbReference type="Proteomes" id="UP000708576">
    <property type="component" value="Unassembled WGS sequence"/>
</dbReference>
<dbReference type="InterPro" id="IPR043504">
    <property type="entry name" value="Peptidase_S1_PA_chymotrypsin"/>
</dbReference>
<dbReference type="EMBL" id="JAGUCO010000005">
    <property type="protein sequence ID" value="MBS2098458.1"/>
    <property type="molecule type" value="Genomic_DNA"/>
</dbReference>
<evidence type="ECO:0000256" key="7">
    <source>
        <dbReference type="RuleBase" id="RU366067"/>
    </source>
</evidence>
<keyword evidence="2 7" id="KW-0031">Aminopeptidase</keyword>
<keyword evidence="5 7" id="KW-0378">Hydrolase</keyword>
<accession>A0ABS5JUD5</accession>
<dbReference type="InterPro" id="IPR019500">
    <property type="entry name" value="Pep_S46"/>
</dbReference>
<dbReference type="InterPro" id="IPR009003">
    <property type="entry name" value="Peptidase_S1_PA"/>
</dbReference>
<evidence type="ECO:0000256" key="2">
    <source>
        <dbReference type="ARBA" id="ARBA00022438"/>
    </source>
</evidence>
<keyword evidence="3 7" id="KW-0645">Protease</keyword>
<gene>
    <name evidence="8" type="ORF">KEM10_09215</name>
</gene>
<dbReference type="EC" id="3.4.14.-" evidence="7"/>
<proteinExistence type="inferred from homology"/>
<name>A0ABS5JUD5_9BACT</name>
<sequence length="725" mass="83737">MKRILLGLIGIALLIPQVKADEGMWIPMLLKKYNIEQMQEMGFKLTAEDIYSVNEACLKDAVVIFGRGCTGELISDQGLMITNHHCGYGQIQYHSTVDNDYLTNGFWAMSKEEELVNPDLTVTFLKRMEDVTEQVLEGVTDEMNNDAQSRQIQKNIIAIKKEAVKDTHYKAVLKPFFNGNQYFLFINEVFKDVRLVGAPPSAIGKFGGDTDNWMWPRHTGDFSVFRIYGDKDNQPAEYSKDNVPYRPKKHFSVSMKGVEEGDFTMVFGYPGSTYEYVPSYHLKMLTETVNPKLIDVRTEKLNILNRHQAADPKVRIQYAAKNARISNSWKRWIGENRGLVILDAINKKQQYENQFTQWAMANEVRAEKYGNLLSEYEELYEKYTPYRLAKDYIQEVVYRNGIEIISMASKLKRLASPYHLADQTGTEVNMKIVEKQRTKVKADAELFFKNYYKPIDKELCVKLLQMYQNDIPDQFKIDIENLNKKFKGDVAKYVDYLFKKSICDDEAEVMSFIDSFSEKSLKRLEKDPANQLFNSIMRVYSKKVLQMEQHLKEQLDQLNKTYMAAQMEFESDKVFYPDANFTLRVAYGKVAGYTARDAVEYEYYTTLDGIIEKDNPDIYDYRVPQKLKDLYAQKDYGRYEVDGTVPVCFIATNHTTGGNSGSPVLNADGHLIGVNFDRAWEGVMSDLMFNPDQCRNITLDIRYVLFLIDKFAGAGYLLDEMTIVE</sequence>
<evidence type="ECO:0000313" key="8">
    <source>
        <dbReference type="EMBL" id="MBS2098458.1"/>
    </source>
</evidence>
<dbReference type="PANTHER" id="PTHR38469">
    <property type="entry name" value="PERIPLASMIC PEPTIDASE SUBFAMILY S1B"/>
    <property type="match status" value="1"/>
</dbReference>
<dbReference type="Pfam" id="PF10459">
    <property type="entry name" value="Peptidase_S46"/>
    <property type="match status" value="1"/>
</dbReference>
<dbReference type="Gene3D" id="2.40.10.10">
    <property type="entry name" value="Trypsin-like serine proteases"/>
    <property type="match status" value="1"/>
</dbReference>
<keyword evidence="9" id="KW-1185">Reference proteome</keyword>
<comment type="caution">
    <text evidence="8">The sequence shown here is derived from an EMBL/GenBank/DDBJ whole genome shotgun (WGS) entry which is preliminary data.</text>
</comment>
<comment type="similarity">
    <text evidence="1 7">Belongs to the peptidase S46 family.</text>
</comment>
<dbReference type="RefSeq" id="WP_212215701.1">
    <property type="nucleotide sequence ID" value="NZ_JAGUCO010000005.1"/>
</dbReference>
<dbReference type="PANTHER" id="PTHR38469:SF1">
    <property type="entry name" value="PERIPLASMIC PEPTIDASE SUBFAMILY S1B"/>
    <property type="match status" value="1"/>
</dbReference>
<evidence type="ECO:0000256" key="1">
    <source>
        <dbReference type="ARBA" id="ARBA00010491"/>
    </source>
</evidence>
<protein>
    <recommendedName>
        <fullName evidence="7">Dipeptidyl-peptidase</fullName>
        <ecNumber evidence="7">3.4.14.-</ecNumber>
    </recommendedName>
</protein>
<organism evidence="8 9">
    <name type="scientific">Carboxylicivirga linearis</name>
    <dbReference type="NCBI Taxonomy" id="1628157"/>
    <lineage>
        <taxon>Bacteria</taxon>
        <taxon>Pseudomonadati</taxon>
        <taxon>Bacteroidota</taxon>
        <taxon>Bacteroidia</taxon>
        <taxon>Marinilabiliales</taxon>
        <taxon>Marinilabiliaceae</taxon>
        <taxon>Carboxylicivirga</taxon>
    </lineage>
</organism>
<evidence type="ECO:0000256" key="3">
    <source>
        <dbReference type="ARBA" id="ARBA00022670"/>
    </source>
</evidence>
<evidence type="ECO:0000256" key="4">
    <source>
        <dbReference type="ARBA" id="ARBA00022729"/>
    </source>
</evidence>
<evidence type="ECO:0000256" key="6">
    <source>
        <dbReference type="ARBA" id="ARBA00022825"/>
    </source>
</evidence>
<keyword evidence="6 7" id="KW-0720">Serine protease</keyword>
<keyword evidence="4" id="KW-0732">Signal</keyword>
<evidence type="ECO:0000313" key="9">
    <source>
        <dbReference type="Proteomes" id="UP000708576"/>
    </source>
</evidence>
<dbReference type="SUPFAM" id="SSF50494">
    <property type="entry name" value="Trypsin-like serine proteases"/>
    <property type="match status" value="1"/>
</dbReference>
<reference evidence="8 9" key="1">
    <citation type="journal article" date="2015" name="Int. J. Syst. Evol. Microbiol.">
        <title>Carboxylicivirga linearis sp. nov., isolated from a sea cucumber culture pond.</title>
        <authorList>
            <person name="Wang F.Q."/>
            <person name="Zhou Y.X."/>
            <person name="Lin X.Z."/>
            <person name="Chen G.J."/>
            <person name="Du Z.J."/>
        </authorList>
    </citation>
    <scope>NUCLEOTIDE SEQUENCE [LARGE SCALE GENOMIC DNA]</scope>
    <source>
        <strain evidence="8 9">FB218</strain>
    </source>
</reference>
<evidence type="ECO:0000256" key="5">
    <source>
        <dbReference type="ARBA" id="ARBA00022801"/>
    </source>
</evidence>
<comment type="function">
    <text evidence="7">Catalyzes the removal of dipeptides from the N-terminus of oligopeptides.</text>
</comment>